<dbReference type="PROSITE" id="PS01307">
    <property type="entry name" value="MOTA"/>
    <property type="match status" value="1"/>
</dbReference>
<dbReference type="InterPro" id="IPR002898">
    <property type="entry name" value="MotA_ExbB_proton_chnl"/>
</dbReference>
<evidence type="ECO:0000256" key="7">
    <source>
        <dbReference type="ARBA" id="ARBA00023136"/>
    </source>
</evidence>
<evidence type="ECO:0000259" key="9">
    <source>
        <dbReference type="Pfam" id="PF01618"/>
    </source>
</evidence>
<feature type="domain" description="MotA/TolQ/ExbB proton channel" evidence="9">
    <location>
        <begin position="31"/>
        <end position="148"/>
    </location>
</feature>
<protein>
    <recommendedName>
        <fullName evidence="9">MotA/TolQ/ExbB proton channel domain-containing protein</fullName>
    </recommendedName>
</protein>
<organism evidence="10">
    <name type="scientific">marine sediment metagenome</name>
    <dbReference type="NCBI Taxonomy" id="412755"/>
    <lineage>
        <taxon>unclassified sequences</taxon>
        <taxon>metagenomes</taxon>
        <taxon>ecological metagenomes</taxon>
    </lineage>
</organism>
<dbReference type="InterPro" id="IPR000540">
    <property type="entry name" value="Flag_MotA_CS"/>
</dbReference>
<dbReference type="PANTHER" id="PTHR30433">
    <property type="entry name" value="CHEMOTAXIS PROTEIN MOTA"/>
    <property type="match status" value="1"/>
</dbReference>
<evidence type="ECO:0000256" key="6">
    <source>
        <dbReference type="ARBA" id="ARBA00022989"/>
    </source>
</evidence>
<dbReference type="EMBL" id="BARS01052970">
    <property type="protein sequence ID" value="GAG47476.1"/>
    <property type="molecule type" value="Genomic_DNA"/>
</dbReference>
<comment type="caution">
    <text evidence="10">The sequence shown here is derived from an EMBL/GenBank/DDBJ whole genome shotgun (WGS) entry which is preliminary data.</text>
</comment>
<keyword evidence="5 8" id="KW-0812">Transmembrane</keyword>
<evidence type="ECO:0000256" key="4">
    <source>
        <dbReference type="ARBA" id="ARBA00022475"/>
    </source>
</evidence>
<comment type="subcellular location">
    <subcellularLocation>
        <location evidence="1">Cell membrane</location>
        <topology evidence="1">Multi-pass membrane protein</topology>
    </subcellularLocation>
</comment>
<feature type="transmembrane region" description="Helical" evidence="8">
    <location>
        <begin position="112"/>
        <end position="134"/>
    </location>
</feature>
<dbReference type="Pfam" id="PF01618">
    <property type="entry name" value="MotA_ExbB"/>
    <property type="match status" value="1"/>
</dbReference>
<evidence type="ECO:0000256" key="8">
    <source>
        <dbReference type="SAM" id="Phobius"/>
    </source>
</evidence>
<gene>
    <name evidence="10" type="ORF">S01H1_78679</name>
</gene>
<reference evidence="10" key="1">
    <citation type="journal article" date="2014" name="Front. Microbiol.">
        <title>High frequency of phylogenetically diverse reductive dehalogenase-homologous genes in deep subseafloor sedimentary metagenomes.</title>
        <authorList>
            <person name="Kawai M."/>
            <person name="Futagami T."/>
            <person name="Toyoda A."/>
            <person name="Takaki Y."/>
            <person name="Nishi S."/>
            <person name="Hori S."/>
            <person name="Arai W."/>
            <person name="Tsubouchi T."/>
            <person name="Morono Y."/>
            <person name="Uchiyama I."/>
            <person name="Ito T."/>
            <person name="Fujiyama A."/>
            <person name="Inagaki F."/>
            <person name="Takami H."/>
        </authorList>
    </citation>
    <scope>NUCLEOTIDE SEQUENCE</scope>
    <source>
        <strain evidence="10">Expedition CK06-06</strain>
    </source>
</reference>
<dbReference type="GO" id="GO:0071978">
    <property type="term" value="P:bacterial-type flagellum-dependent swarming motility"/>
    <property type="evidence" value="ECO:0007669"/>
    <property type="project" value="InterPro"/>
</dbReference>
<evidence type="ECO:0000313" key="10">
    <source>
        <dbReference type="EMBL" id="GAG47476.1"/>
    </source>
</evidence>
<keyword evidence="3" id="KW-0813">Transport</keyword>
<comment type="similarity">
    <text evidence="2">Belongs to the MotA family.</text>
</comment>
<evidence type="ECO:0000256" key="5">
    <source>
        <dbReference type="ARBA" id="ARBA00022692"/>
    </source>
</evidence>
<dbReference type="InterPro" id="IPR047055">
    <property type="entry name" value="MotA-like"/>
</dbReference>
<evidence type="ECO:0000256" key="1">
    <source>
        <dbReference type="ARBA" id="ARBA00004651"/>
    </source>
</evidence>
<name>X0ZGM0_9ZZZZ</name>
<dbReference type="AlphaFoldDB" id="X0ZGM0"/>
<keyword evidence="4" id="KW-1003">Cell membrane</keyword>
<feature type="non-terminal residue" evidence="10">
    <location>
        <position position="1"/>
    </location>
</feature>
<keyword evidence="6 8" id="KW-1133">Transmembrane helix</keyword>
<dbReference type="GO" id="GO:0005886">
    <property type="term" value="C:plasma membrane"/>
    <property type="evidence" value="ECO:0007669"/>
    <property type="project" value="UniProtKB-SubCell"/>
</dbReference>
<keyword evidence="7 8" id="KW-0472">Membrane</keyword>
<sequence>SQMAGELIPLMSGFAKKARQEGILSFESQLKDIEDPFLARGIQMAIDGMESSSIEEVMSIEIEYLEMRHRLGSEIFSTLGAFAPAVGMLGTIIGLVQMLMQMDDPSQIGAPMAVALLTTFYGTLLANLLFLPVAGKLKTRSKQEVLVKQMILEGVISIQSGDNHRVVEQKLKAFIAPTARMTAGAEPAKA</sequence>
<accession>X0ZGM0</accession>
<proteinExistence type="inferred from homology"/>
<dbReference type="GO" id="GO:0006935">
    <property type="term" value="P:chemotaxis"/>
    <property type="evidence" value="ECO:0007669"/>
    <property type="project" value="InterPro"/>
</dbReference>
<feature type="transmembrane region" description="Helical" evidence="8">
    <location>
        <begin position="75"/>
        <end position="100"/>
    </location>
</feature>
<evidence type="ECO:0000256" key="3">
    <source>
        <dbReference type="ARBA" id="ARBA00022448"/>
    </source>
</evidence>
<evidence type="ECO:0000256" key="2">
    <source>
        <dbReference type="ARBA" id="ARBA00008038"/>
    </source>
</evidence>